<dbReference type="EMBL" id="CP075566">
    <property type="protein sequence ID" value="QVW24721.1"/>
    <property type="molecule type" value="Genomic_DNA"/>
</dbReference>
<dbReference type="Pfam" id="PF13472">
    <property type="entry name" value="Lipase_GDSL_2"/>
    <property type="match status" value="1"/>
</dbReference>
<proteinExistence type="predicted"/>
<organism evidence="2 3">
    <name type="scientific">Pseudomonas hormoni</name>
    <dbReference type="NCBI Taxonomy" id="3093767"/>
    <lineage>
        <taxon>Bacteria</taxon>
        <taxon>Pseudomonadati</taxon>
        <taxon>Pseudomonadota</taxon>
        <taxon>Gammaproteobacteria</taxon>
        <taxon>Pseudomonadales</taxon>
        <taxon>Pseudomonadaceae</taxon>
        <taxon>Pseudomonas</taxon>
    </lineage>
</organism>
<reference evidence="2 3" key="1">
    <citation type="submission" date="2021-05" db="EMBL/GenBank/DDBJ databases">
        <title>Complete genome of the cytokinin-producing biocontrol strain Pseudomonas fluorescens G20-18.</title>
        <authorList>
            <person name="Nielsen T.K."/>
            <person name="Mekureyaw M.F."/>
            <person name="Hansen L.H."/>
            <person name="Nicolaisen M.H."/>
            <person name="Roitsch T.G."/>
            <person name="Hennessy R.C."/>
        </authorList>
    </citation>
    <scope>NUCLEOTIDE SEQUENCE [LARGE SCALE GENOMIC DNA]</scope>
    <source>
        <strain evidence="2 3">G20-18</strain>
    </source>
</reference>
<dbReference type="Proteomes" id="UP000681155">
    <property type="component" value="Chromosome"/>
</dbReference>
<dbReference type="RefSeq" id="WP_214381286.1">
    <property type="nucleotide sequence ID" value="NZ_CP075566.1"/>
</dbReference>
<gene>
    <name evidence="2" type="ORF">KJF94_03825</name>
</gene>
<dbReference type="InterPro" id="IPR036514">
    <property type="entry name" value="SGNH_hydro_sf"/>
</dbReference>
<evidence type="ECO:0000313" key="3">
    <source>
        <dbReference type="Proteomes" id="UP000681155"/>
    </source>
</evidence>
<dbReference type="Gene3D" id="3.40.50.1110">
    <property type="entry name" value="SGNH hydrolase"/>
    <property type="match status" value="1"/>
</dbReference>
<dbReference type="SUPFAM" id="SSF52266">
    <property type="entry name" value="SGNH hydrolase"/>
    <property type="match status" value="1"/>
</dbReference>
<protein>
    <recommendedName>
        <fullName evidence="1">SGNH hydrolase-type esterase domain-containing protein</fullName>
    </recommendedName>
</protein>
<sequence>MEKFQAGEAVIAVMLGNSIGMGYNATGYEAIHTRYNDSRGFAVEHRLDGSIGYSAMLRDYLKSKNPASQLINLSGDGWDTNDHLGITLPSSSAPPHESSELIIKGLSPKPDVVFIPLQVNDANHLISVPVFEANTRRLVGSIRDAGIEPVIVKENDTAIKDYELYQARVSEIAREMKVEVIDTYTPTRGRPELRSDYAHVNDAGHQVIFDQYRSWLTPAPH</sequence>
<feature type="domain" description="SGNH hydrolase-type esterase" evidence="1">
    <location>
        <begin position="15"/>
        <end position="207"/>
    </location>
</feature>
<dbReference type="InterPro" id="IPR013830">
    <property type="entry name" value="SGNH_hydro"/>
</dbReference>
<evidence type="ECO:0000313" key="2">
    <source>
        <dbReference type="EMBL" id="QVW24721.1"/>
    </source>
</evidence>
<accession>A0ABX8EYD1</accession>
<evidence type="ECO:0000259" key="1">
    <source>
        <dbReference type="Pfam" id="PF13472"/>
    </source>
</evidence>
<name>A0ABX8EYD1_9PSED</name>
<keyword evidence="3" id="KW-1185">Reference proteome</keyword>